<dbReference type="Proteomes" id="UP000305267">
    <property type="component" value="Unassembled WGS sequence"/>
</dbReference>
<name>A0A5C4L8E3_9HYPH</name>
<organism evidence="2 3">
    <name type="scientific">Methylobacterium terricola</name>
    <dbReference type="NCBI Taxonomy" id="2583531"/>
    <lineage>
        <taxon>Bacteria</taxon>
        <taxon>Pseudomonadati</taxon>
        <taxon>Pseudomonadota</taxon>
        <taxon>Alphaproteobacteria</taxon>
        <taxon>Hyphomicrobiales</taxon>
        <taxon>Methylobacteriaceae</taxon>
        <taxon>Methylobacterium</taxon>
    </lineage>
</organism>
<sequence length="361" mass="41459">MAKHVRDRARDRAVSNSSGSRTNFMYKTGCAVMSDDTYNLNPPENSLEQSWYAFQEKIGKNFPSEKVGSKNFFDYAWDKFDILEIISILCSEDKSYFGHKEVLYAGFITWMICDYNTKMIRNSMSLTASLCLDSAERAARDKYNNIGQLGDIFVRMFLIGPDFFNQIYYPIGGVLQIARTTSRRTFRKQLAKESLRKICANEVIRIYHHHVDNLSHDKQFGKPSLNKAAPLVWEVSGLSQELPAGRKIKTAWYLANKSAALSYAASSIIVDKDKTLFEAICEGNSTWRKHGKYFDEWFGRARYAVEHILMNSSEQNTAKDNLYLVSHVDPIPFANKPYPQIYAEEIARTFKIKKVRKTESS</sequence>
<evidence type="ECO:0000313" key="2">
    <source>
        <dbReference type="EMBL" id="TNC06261.1"/>
    </source>
</evidence>
<dbReference type="EMBL" id="VDDA01000051">
    <property type="protein sequence ID" value="TNC06261.1"/>
    <property type="molecule type" value="Genomic_DNA"/>
</dbReference>
<feature type="region of interest" description="Disordered" evidence="1">
    <location>
        <begin position="1"/>
        <end position="20"/>
    </location>
</feature>
<dbReference type="AlphaFoldDB" id="A0A5C4L8E3"/>
<accession>A0A5C4L8E3</accession>
<keyword evidence="3" id="KW-1185">Reference proteome</keyword>
<evidence type="ECO:0000256" key="1">
    <source>
        <dbReference type="SAM" id="MobiDB-lite"/>
    </source>
</evidence>
<comment type="caution">
    <text evidence="2">The sequence shown here is derived from an EMBL/GenBank/DDBJ whole genome shotgun (WGS) entry which is preliminary data.</text>
</comment>
<gene>
    <name evidence="2" type="ORF">FF100_34765</name>
</gene>
<proteinExistence type="predicted"/>
<reference evidence="2 3" key="1">
    <citation type="submission" date="2019-06" db="EMBL/GenBank/DDBJ databases">
        <title>Genome of Methylobacterium sp. 17Sr1-39.</title>
        <authorList>
            <person name="Seo T."/>
        </authorList>
    </citation>
    <scope>NUCLEOTIDE SEQUENCE [LARGE SCALE GENOMIC DNA]</scope>
    <source>
        <strain evidence="2 3">17Sr1-39</strain>
    </source>
</reference>
<dbReference type="RefSeq" id="WP_139040573.1">
    <property type="nucleotide sequence ID" value="NZ_VDDA01000051.1"/>
</dbReference>
<dbReference type="OrthoDB" id="8400929at2"/>
<protein>
    <submittedName>
        <fullName evidence="2">Uncharacterized protein</fullName>
    </submittedName>
</protein>
<evidence type="ECO:0000313" key="3">
    <source>
        <dbReference type="Proteomes" id="UP000305267"/>
    </source>
</evidence>